<dbReference type="AlphaFoldDB" id="A0A7T3KUG9"/>
<feature type="transmembrane region" description="Helical" evidence="2">
    <location>
        <begin position="6"/>
        <end position="28"/>
    </location>
</feature>
<evidence type="ECO:0000313" key="3">
    <source>
        <dbReference type="EMBL" id="QPV62264.1"/>
    </source>
</evidence>
<keyword evidence="2" id="KW-0472">Membrane</keyword>
<dbReference type="InterPro" id="IPR018746">
    <property type="entry name" value="DUF2298"/>
</dbReference>
<dbReference type="PANTHER" id="PTHR10790">
    <property type="entry name" value="TPR-DOMAIN CONTAINING PROTEIN"/>
    <property type="match status" value="1"/>
</dbReference>
<feature type="transmembrane region" description="Helical" evidence="2">
    <location>
        <begin position="430"/>
        <end position="450"/>
    </location>
</feature>
<feature type="transmembrane region" description="Helical" evidence="2">
    <location>
        <begin position="290"/>
        <end position="311"/>
    </location>
</feature>
<keyword evidence="2" id="KW-0812">Transmembrane</keyword>
<feature type="compositionally biased region" description="Low complexity" evidence="1">
    <location>
        <begin position="513"/>
        <end position="536"/>
    </location>
</feature>
<feature type="transmembrane region" description="Helical" evidence="2">
    <location>
        <begin position="215"/>
        <end position="237"/>
    </location>
</feature>
<feature type="transmembrane region" description="Helical" evidence="2">
    <location>
        <begin position="100"/>
        <end position="123"/>
    </location>
</feature>
<reference evidence="3 4" key="1">
    <citation type="submission" date="2020-12" db="EMBL/GenBank/DDBJ databases">
        <title>Halosimplex halophilum sp. nov. and Halosimplex salinum sp. nov., two new members of the genus Halosimplex.</title>
        <authorList>
            <person name="Cui H.L."/>
        </authorList>
    </citation>
    <scope>NUCLEOTIDE SEQUENCE [LARGE SCALE GENOMIC DNA]</scope>
    <source>
        <strain evidence="3 4">YGH94</strain>
    </source>
</reference>
<feature type="transmembrane region" description="Helical" evidence="2">
    <location>
        <begin position="462"/>
        <end position="495"/>
    </location>
</feature>
<feature type="transmembrane region" description="Helical" evidence="2">
    <location>
        <begin position="628"/>
        <end position="650"/>
    </location>
</feature>
<dbReference type="EMBL" id="CP065856">
    <property type="protein sequence ID" value="QPV62264.1"/>
    <property type="molecule type" value="Genomic_DNA"/>
</dbReference>
<feature type="region of interest" description="Disordered" evidence="1">
    <location>
        <begin position="513"/>
        <end position="542"/>
    </location>
</feature>
<proteinExistence type="predicted"/>
<dbReference type="PANTHER" id="PTHR10790:SF51">
    <property type="entry name" value="TETRATRICOPEPTIDE REPEAT PROTEIN"/>
    <property type="match status" value="1"/>
</dbReference>
<feature type="transmembrane region" description="Helical" evidence="2">
    <location>
        <begin position="61"/>
        <end position="79"/>
    </location>
</feature>
<organism evidence="3 4">
    <name type="scientific">Halosimplex litoreum</name>
    <dbReference type="NCBI Taxonomy" id="1198301"/>
    <lineage>
        <taxon>Archaea</taxon>
        <taxon>Methanobacteriati</taxon>
        <taxon>Methanobacteriota</taxon>
        <taxon>Stenosarchaea group</taxon>
        <taxon>Halobacteria</taxon>
        <taxon>Halobacteriales</taxon>
        <taxon>Haloarculaceae</taxon>
        <taxon>Halosimplex</taxon>
    </lineage>
</organism>
<dbReference type="GeneID" id="60590065"/>
<dbReference type="Pfam" id="PF10060">
    <property type="entry name" value="DUF2298"/>
    <property type="match status" value="1"/>
</dbReference>
<protein>
    <recommendedName>
        <fullName evidence="5">Chlor_Arch_YYY domain-containing protein</fullName>
    </recommendedName>
</protein>
<feature type="transmembrane region" description="Helical" evidence="2">
    <location>
        <begin position="389"/>
        <end position="410"/>
    </location>
</feature>
<gene>
    <name evidence="3" type="ORF">I7X12_16190</name>
</gene>
<feature type="transmembrane region" description="Helical" evidence="2">
    <location>
        <begin position="550"/>
        <end position="573"/>
    </location>
</feature>
<evidence type="ECO:0008006" key="5">
    <source>
        <dbReference type="Google" id="ProtNLM"/>
    </source>
</evidence>
<feature type="transmembrane region" description="Helical" evidence="2">
    <location>
        <begin position="585"/>
        <end position="608"/>
    </location>
</feature>
<evidence type="ECO:0000256" key="2">
    <source>
        <dbReference type="SAM" id="Phobius"/>
    </source>
</evidence>
<keyword evidence="4" id="KW-1185">Reference proteome</keyword>
<feature type="transmembrane region" description="Helical" evidence="2">
    <location>
        <begin position="177"/>
        <end position="203"/>
    </location>
</feature>
<name>A0A7T3KUG9_9EURY</name>
<dbReference type="KEGG" id="hlt:I7X12_16190"/>
<dbReference type="RefSeq" id="WP_198061076.1">
    <property type="nucleotide sequence ID" value="NZ_CP065856.1"/>
</dbReference>
<evidence type="ECO:0000313" key="4">
    <source>
        <dbReference type="Proteomes" id="UP000595001"/>
    </source>
</evidence>
<feature type="transmembrane region" description="Helical" evidence="2">
    <location>
        <begin position="323"/>
        <end position="344"/>
    </location>
</feature>
<keyword evidence="2" id="KW-1133">Transmembrane helix</keyword>
<evidence type="ECO:0000256" key="1">
    <source>
        <dbReference type="SAM" id="MobiDB-lite"/>
    </source>
</evidence>
<dbReference type="OrthoDB" id="313199at2157"/>
<sequence length="814" mass="86911">MEYGLVLWWLVAYLALLAVGMPLAAALFPRLADRGAGVALPTALAVLWVVAYLLGHVSLTAGLLVGLAALAAAAGAAFYRASGTEGTPLFDRRRYAEAAAVFTVAFLFMIAIRAVDAGVHPFLGEKFLDFGMLQSLLRADQLPPEDMWFAGRPVQYYYGGHLITALLTKITGTEARFAYNLALAGFYGMLVTAAYGLAGSIGASRGVSRVRAGGFAAFFVGFASNVSTPVYFVAWLLPDGIASFFAGLFGTGLGRVGADGLTAFRYWDASRVIEGTINEFPLFAWLNGDMHAHMMSTPFVLLTAALLFSYYRTPETDLTRRRLLVLAVVPPLAGMLAVVNTWSFPTAGGLTFLALALSPADPVTLLPASVAERVPRRENWQRELARHGVALGGAVAVVALGLVWSLPFWLGTASGRSIAFFPDRSSLGGLLFAHGAFVLLFAIHLARHSFGEVDPQHVAEAVVMVGIAVGVAWLGGSAAAVGIFGPMIVVAWVLLRTQADVVHRATARAAGTARKMATDGGTATGAATGETPPETASGTDRGLTERLRDVVGFETLLIVAGAGIVVLVEFVYVQEQAGPGRMNTVFKTYADVWILWAVAAGAILAHLVENHSPGLALSGERWASVFRALAVVLIVSTSLYGALALGGHFAGDGYFSRYNHPDDPTLDGFTYINETHPEEYAAIQWFEDLEGQPNIASAPGQDMYRWTNPVSSLTGVPTLAGWAHEVGYRGGESYRARVDDVNTIYTGSPEQRAYYLDVYEVEYVYVGSNERSAYTNGDLAVFDSMAGVTVEKQWDGAAVYRVDQSALEYTGKSD</sequence>
<dbReference type="Proteomes" id="UP000595001">
    <property type="component" value="Chromosome"/>
</dbReference>
<accession>A0A7T3KUG9</accession>
<feature type="transmembrane region" description="Helical" evidence="2">
    <location>
        <begin position="35"/>
        <end position="55"/>
    </location>
</feature>
<dbReference type="NCBIfam" id="TIGR03662">
    <property type="entry name" value="Chlor_Arch_YYY"/>
    <property type="match status" value="1"/>
</dbReference>